<name>A0A346PU06_9EURY</name>
<dbReference type="KEGG" id="nan:AArc1_0690"/>
<proteinExistence type="predicted"/>
<evidence type="ECO:0000256" key="1">
    <source>
        <dbReference type="SAM" id="MobiDB-lite"/>
    </source>
</evidence>
<accession>A0A346PU06</accession>
<reference evidence="4" key="2">
    <citation type="submission" date="2018-02" db="EMBL/GenBank/DDBJ databases">
        <title>Phenotypic and genomic properties of facultatively anaerobic sulfur-reducing natronoarchaea from hypersaline soda lakes.</title>
        <authorList>
            <person name="Sorokin D.Y."/>
            <person name="Kublanov I.V."/>
            <person name="Roman P."/>
            <person name="Sinninghe Damste J.S."/>
            <person name="Golyshin P.N."/>
            <person name="Rojo D."/>
            <person name="Ciordia S."/>
            <person name="Mena M.D.C."/>
            <person name="Ferrer M."/>
            <person name="Messina E."/>
            <person name="Smedile F."/>
            <person name="La Spada G."/>
            <person name="La Cono V."/>
            <person name="Yakimov M.M."/>
        </authorList>
    </citation>
    <scope>NUCLEOTIDE SEQUENCE [LARGE SCALE GENOMIC DNA]</scope>
    <source>
        <strain evidence="4">AArc-Mg</strain>
    </source>
</reference>
<organism evidence="3 4">
    <name type="scientific">Natrarchaeobaculum sulfurireducens</name>
    <dbReference type="NCBI Taxonomy" id="2044521"/>
    <lineage>
        <taxon>Archaea</taxon>
        <taxon>Methanobacteriati</taxon>
        <taxon>Methanobacteriota</taxon>
        <taxon>Stenosarchaea group</taxon>
        <taxon>Halobacteria</taxon>
        <taxon>Halobacteriales</taxon>
        <taxon>Natrialbaceae</taxon>
        <taxon>Natrarchaeobaculum</taxon>
    </lineage>
</organism>
<evidence type="ECO:0000313" key="2">
    <source>
        <dbReference type="EMBL" id="AXR77033.1"/>
    </source>
</evidence>
<dbReference type="Proteomes" id="UP000258707">
    <property type="component" value="Chromosome"/>
</dbReference>
<dbReference type="OrthoDB" id="169585at2157"/>
<sequence length="216" mass="22874">MAVDLPDEFADSWRAMTTLTDERSVFVLSIAAETTVYGPVSVTAPTVVDADLPLRSLFVVDVTVSPPLPTVGVTPTGVLSMAAVQAKNRFVDAVEAEGLIVDGVRDTLAFESPSGPPGKWYVLDAAYPLTTDRGDGLERLAAEAHVVVWPTETSFGVVGGTHPLEAVPFERQSSDPDVGSGSTPVGLDVDPERDRERIARLARAIDASGDDSPDRE</sequence>
<reference evidence="3" key="3">
    <citation type="journal article" date="2019" name="Int. J. Syst. Evol. Microbiol.">
        <title>Natronolimnobius sulfurireducens sp. nov. and Halalkaliarchaeum desulfuricum gen. nov., sp. nov., the first sulfur-respiring alkaliphilic haloarchaea from hypersaline alkaline lakes.</title>
        <authorList>
            <person name="Sorokin D.Y."/>
            <person name="Yakimov M."/>
            <person name="Messina E."/>
            <person name="Merkel A.Y."/>
            <person name="Bale N.J."/>
            <person name="Sinninghe Damste J.S."/>
        </authorList>
    </citation>
    <scope>NUCLEOTIDE SEQUENCE</scope>
    <source>
        <strain evidence="3">AArc-Mg</strain>
        <strain evidence="2">AArc1</strain>
    </source>
</reference>
<feature type="region of interest" description="Disordered" evidence="1">
    <location>
        <begin position="170"/>
        <end position="194"/>
    </location>
</feature>
<keyword evidence="4" id="KW-1185">Reference proteome</keyword>
<dbReference type="Proteomes" id="UP000258613">
    <property type="component" value="Chromosome"/>
</dbReference>
<dbReference type="EMBL" id="CP027033">
    <property type="protein sequence ID" value="AXR83001.1"/>
    <property type="molecule type" value="Genomic_DNA"/>
</dbReference>
<evidence type="ECO:0000313" key="4">
    <source>
        <dbReference type="Proteomes" id="UP000258613"/>
    </source>
</evidence>
<evidence type="ECO:0000313" key="3">
    <source>
        <dbReference type="EMBL" id="AXR83001.1"/>
    </source>
</evidence>
<dbReference type="RefSeq" id="WP_117363246.1">
    <property type="nucleotide sequence ID" value="NZ_CP024047.1"/>
</dbReference>
<dbReference type="EMBL" id="CP024047">
    <property type="protein sequence ID" value="AXR77033.1"/>
    <property type="molecule type" value="Genomic_DNA"/>
</dbReference>
<accession>A0A346PBY8</accession>
<gene>
    <name evidence="2" type="ORF">AArc1_0690</name>
    <name evidence="3" type="ORF">AArcMg_3013</name>
</gene>
<dbReference type="InterPro" id="IPR045396">
    <property type="entry name" value="DUF6517"/>
</dbReference>
<dbReference type="GeneID" id="37643506"/>
<dbReference type="Pfam" id="PF20127">
    <property type="entry name" value="DUF6517"/>
    <property type="match status" value="1"/>
</dbReference>
<evidence type="ECO:0000313" key="5">
    <source>
        <dbReference type="Proteomes" id="UP000258707"/>
    </source>
</evidence>
<dbReference type="AlphaFoldDB" id="A0A346PU06"/>
<protein>
    <submittedName>
        <fullName evidence="3">Uncharacterized protein</fullName>
    </submittedName>
</protein>
<dbReference type="KEGG" id="nag:AArcMg_3013"/>
<reference evidence="5" key="1">
    <citation type="submission" date="2017-10" db="EMBL/GenBank/DDBJ databases">
        <title>Phenotypic and genomic properties of facultatively anaerobic sulfur-reducing natronoarchaea from hypersaline soda lakes.</title>
        <authorList>
            <person name="Sorokin D.Y."/>
            <person name="Kublanov I.V."/>
            <person name="Roman P."/>
            <person name="Sinninghe Damste J.S."/>
            <person name="Golyshin P.N."/>
            <person name="Rojo D."/>
            <person name="Ciordia S."/>
            <person name="Mena Md.C."/>
            <person name="Ferrer M."/>
            <person name="Messina E."/>
            <person name="Smedile F."/>
            <person name="La Spada G."/>
            <person name="La Cono V."/>
            <person name="Yakimov M.M."/>
        </authorList>
    </citation>
    <scope>NUCLEOTIDE SEQUENCE [LARGE SCALE GENOMIC DNA]</scope>
    <source>
        <strain evidence="5">AArc1</strain>
    </source>
</reference>